<gene>
    <name evidence="4" type="primary">auaH</name>
    <name evidence="5" type="ORF">IHBHHGIJ_03418</name>
    <name evidence="4" type="ORF">KFEGEMFD_02023</name>
</gene>
<evidence type="ECO:0000313" key="4">
    <source>
        <dbReference type="EMBL" id="CAA0103532.1"/>
    </source>
</evidence>
<organism evidence="4 7">
    <name type="scientific">Zhongshania aliphaticivorans</name>
    <dbReference type="NCBI Taxonomy" id="1470434"/>
    <lineage>
        <taxon>Bacteria</taxon>
        <taxon>Pseudomonadati</taxon>
        <taxon>Pseudomonadota</taxon>
        <taxon>Gammaproteobacteria</taxon>
        <taxon>Cellvibrionales</taxon>
        <taxon>Spongiibacteraceae</taxon>
        <taxon>Zhongshania</taxon>
    </lineage>
</organism>
<keyword evidence="6" id="KW-1185">Reference proteome</keyword>
<proteinExistence type="inferred from homology"/>
<evidence type="ECO:0000256" key="1">
    <source>
        <dbReference type="ARBA" id="ARBA00023002"/>
    </source>
</evidence>
<dbReference type="InterPro" id="IPR050425">
    <property type="entry name" value="NAD(P)_dehydrat-like"/>
</dbReference>
<evidence type="ECO:0000313" key="7">
    <source>
        <dbReference type="Proteomes" id="UP000439591"/>
    </source>
</evidence>
<accession>A0A5S9PHC3</accession>
<dbReference type="RefSeq" id="WP_159270195.1">
    <property type="nucleotide sequence ID" value="NZ_CACSIK010000004.1"/>
</dbReference>
<evidence type="ECO:0000313" key="6">
    <source>
        <dbReference type="Proteomes" id="UP000435877"/>
    </source>
</evidence>
<keyword evidence="1 4" id="KW-0560">Oxidoreductase</keyword>
<dbReference type="Pfam" id="PF01370">
    <property type="entry name" value="Epimerase"/>
    <property type="match status" value="1"/>
</dbReference>
<dbReference type="InterPro" id="IPR001509">
    <property type="entry name" value="Epimerase_deHydtase"/>
</dbReference>
<dbReference type="Proteomes" id="UP000439591">
    <property type="component" value="Unassembled WGS sequence"/>
</dbReference>
<evidence type="ECO:0000313" key="5">
    <source>
        <dbReference type="EMBL" id="CAA0113448.1"/>
    </source>
</evidence>
<dbReference type="EMBL" id="CACSIK010000004">
    <property type="protein sequence ID" value="CAA0113448.1"/>
    <property type="molecule type" value="Genomic_DNA"/>
</dbReference>
<dbReference type="EC" id="1.1.1.394" evidence="4"/>
<dbReference type="SUPFAM" id="SSF51735">
    <property type="entry name" value="NAD(P)-binding Rossmann-fold domains"/>
    <property type="match status" value="1"/>
</dbReference>
<dbReference type="OrthoDB" id="9801785at2"/>
<dbReference type="InterPro" id="IPR036291">
    <property type="entry name" value="NAD(P)-bd_dom_sf"/>
</dbReference>
<dbReference type="EMBL" id="CACSIM010000003">
    <property type="protein sequence ID" value="CAA0103532.1"/>
    <property type="molecule type" value="Genomic_DNA"/>
</dbReference>
<reference evidence="6 7" key="1">
    <citation type="submission" date="2019-11" db="EMBL/GenBank/DDBJ databases">
        <authorList>
            <person name="Holert J."/>
        </authorList>
    </citation>
    <scope>NUCLEOTIDE SEQUENCE [LARGE SCALE GENOMIC DNA]</scope>
    <source>
        <strain evidence="4">BC3_2A</strain>
        <strain evidence="5">SB11_1A</strain>
    </source>
</reference>
<evidence type="ECO:0000259" key="3">
    <source>
        <dbReference type="Pfam" id="PF01370"/>
    </source>
</evidence>
<dbReference type="AlphaFoldDB" id="A0A5S9PHC3"/>
<protein>
    <submittedName>
        <fullName evidence="4">Aurachin B dehydrogenase</fullName>
        <ecNumber evidence="4">1.1.1.394</ecNumber>
    </submittedName>
</protein>
<dbReference type="PANTHER" id="PTHR10366:SF564">
    <property type="entry name" value="STEROL-4-ALPHA-CARBOXYLATE 3-DEHYDROGENASE, DECARBOXYLATING"/>
    <property type="match status" value="1"/>
</dbReference>
<dbReference type="PANTHER" id="PTHR10366">
    <property type="entry name" value="NAD DEPENDENT EPIMERASE/DEHYDRATASE"/>
    <property type="match status" value="1"/>
</dbReference>
<dbReference type="Gene3D" id="3.40.50.720">
    <property type="entry name" value="NAD(P)-binding Rossmann-like Domain"/>
    <property type="match status" value="1"/>
</dbReference>
<evidence type="ECO:0000256" key="2">
    <source>
        <dbReference type="ARBA" id="ARBA00023445"/>
    </source>
</evidence>
<dbReference type="GO" id="GO:0016616">
    <property type="term" value="F:oxidoreductase activity, acting on the CH-OH group of donors, NAD or NADP as acceptor"/>
    <property type="evidence" value="ECO:0007669"/>
    <property type="project" value="TreeGrafter"/>
</dbReference>
<sequence>MSKVCLVTGANGHLGNNLVRQLLDEGYTVKAGVRDIACTAPFEGLNCELVYVDILDKASIDQALQGVDILFQVAAVFKHWATDPEKDIVQTNVLGTEIVLEAAARAKLEKVVYISSVAAVGHDGSPLSEDRWNTDLSNPYYRSKILSEKKAYEVANRHGLWMVVILPAAMVGPNCFKLTPTMEYIRAVLKNELPFDPQFFFNFVDVRDVARGSISAMSNGQSGERYILANIKSLSMDDVVTALNTDSIALRVRTRAKAPKWLLLLVAWVQETVSMFSRKEASLTVSQVKTFFNVHQEYDISKARNALQYSPAMPSQAIKAAGEYLSVRL</sequence>
<feature type="domain" description="NAD-dependent epimerase/dehydratase" evidence="3">
    <location>
        <begin position="6"/>
        <end position="227"/>
    </location>
</feature>
<dbReference type="Proteomes" id="UP000435877">
    <property type="component" value="Unassembled WGS sequence"/>
</dbReference>
<comment type="similarity">
    <text evidence="2">Belongs to the NAD(P)-dependent epimerase/dehydratase family. Dihydroflavonol-4-reductase subfamily.</text>
</comment>
<name>A0A5S9PHC3_9GAMM</name>